<evidence type="ECO:0000313" key="2">
    <source>
        <dbReference type="Proteomes" id="UP000095713"/>
    </source>
</evidence>
<protein>
    <submittedName>
        <fullName evidence="1">Uncharacterized protein</fullName>
    </submittedName>
</protein>
<sequence length="165" mass="19057">MHKILDLINSSNTPIKVSLNPEPYAKINNCFYNVEDKISKDKGDIIYGWKLHETVYLQEAERHAIWKSPEGYLLDITPDPNYNTEILFLEEDGDWMFDGSYNGNLKVNNTDNPLIDDLILVDKTITSLWRKGNRISRTHINVPDIALKFINDLESLVSDKKSLNF</sequence>
<comment type="caution">
    <text evidence="1">The sequence shown here is derived from an EMBL/GenBank/DDBJ whole genome shotgun (WGS) entry which is preliminary data.</text>
</comment>
<dbReference type="STRING" id="1849968.A8C32_05295"/>
<reference evidence="1 2" key="1">
    <citation type="submission" date="2016-05" db="EMBL/GenBank/DDBJ databases">
        <title>Draft Genome Sequence of Algibacter sp. Strain SK-16 Isolated from the Surface Water of Aburatsubo Inlet.</title>
        <authorList>
            <person name="Wong S.-K."/>
            <person name="Yoshizawa S."/>
            <person name="Nakajima Y."/>
            <person name="Ogura Y."/>
            <person name="Tetsuya H."/>
            <person name="Hamasaki K."/>
        </authorList>
    </citation>
    <scope>NUCLEOTIDE SEQUENCE [LARGE SCALE GENOMIC DNA]</scope>
    <source>
        <strain evidence="1 2">SK-16</strain>
    </source>
</reference>
<evidence type="ECO:0000313" key="1">
    <source>
        <dbReference type="EMBL" id="OEJ98616.1"/>
    </source>
</evidence>
<keyword evidence="2" id="KW-1185">Reference proteome</keyword>
<dbReference type="AlphaFoldDB" id="A0A1E5SHS2"/>
<proteinExistence type="predicted"/>
<name>A0A1E5SHS2_9FLAO</name>
<accession>A0A1E5SHS2</accession>
<organism evidence="1 2">
    <name type="scientific">Flavivirga aquatica</name>
    <dbReference type="NCBI Taxonomy" id="1849968"/>
    <lineage>
        <taxon>Bacteria</taxon>
        <taxon>Pseudomonadati</taxon>
        <taxon>Bacteroidota</taxon>
        <taxon>Flavobacteriia</taxon>
        <taxon>Flavobacteriales</taxon>
        <taxon>Flavobacteriaceae</taxon>
        <taxon>Flavivirga</taxon>
    </lineage>
</organism>
<gene>
    <name evidence="1" type="ORF">A8C32_05295</name>
</gene>
<dbReference type="Proteomes" id="UP000095713">
    <property type="component" value="Unassembled WGS sequence"/>
</dbReference>
<dbReference type="RefSeq" id="WP_069831303.1">
    <property type="nucleotide sequence ID" value="NZ_MDJD01000054.1"/>
</dbReference>
<dbReference type="OrthoDB" id="1551443at2"/>
<dbReference type="EMBL" id="MDJD01000054">
    <property type="protein sequence ID" value="OEJ98616.1"/>
    <property type="molecule type" value="Genomic_DNA"/>
</dbReference>